<dbReference type="SUPFAM" id="SSF51197">
    <property type="entry name" value="Clavaminate synthase-like"/>
    <property type="match status" value="1"/>
</dbReference>
<organism evidence="2 3">
    <name type="scientific">Chondrus crispus</name>
    <name type="common">Carrageen Irish moss</name>
    <name type="synonym">Polymorpha crispa</name>
    <dbReference type="NCBI Taxonomy" id="2769"/>
    <lineage>
        <taxon>Eukaryota</taxon>
        <taxon>Rhodophyta</taxon>
        <taxon>Florideophyceae</taxon>
        <taxon>Rhodymeniophycidae</taxon>
        <taxon>Gigartinales</taxon>
        <taxon>Gigartinaceae</taxon>
        <taxon>Chondrus</taxon>
    </lineage>
</organism>
<reference evidence="3" key="1">
    <citation type="journal article" date="2013" name="Proc. Natl. Acad. Sci. U.S.A.">
        <title>Genome structure and metabolic features in the red seaweed Chondrus crispus shed light on evolution of the Archaeplastida.</title>
        <authorList>
            <person name="Collen J."/>
            <person name="Porcel B."/>
            <person name="Carre W."/>
            <person name="Ball S.G."/>
            <person name="Chaparro C."/>
            <person name="Tonon T."/>
            <person name="Barbeyron T."/>
            <person name="Michel G."/>
            <person name="Noel B."/>
            <person name="Valentin K."/>
            <person name="Elias M."/>
            <person name="Artiguenave F."/>
            <person name="Arun A."/>
            <person name="Aury J.M."/>
            <person name="Barbosa-Neto J.F."/>
            <person name="Bothwell J.H."/>
            <person name="Bouget F.Y."/>
            <person name="Brillet L."/>
            <person name="Cabello-Hurtado F."/>
            <person name="Capella-Gutierrez S."/>
            <person name="Charrier B."/>
            <person name="Cladiere L."/>
            <person name="Cock J.M."/>
            <person name="Coelho S.M."/>
            <person name="Colleoni C."/>
            <person name="Czjzek M."/>
            <person name="Da Silva C."/>
            <person name="Delage L."/>
            <person name="Denoeud F."/>
            <person name="Deschamps P."/>
            <person name="Dittami S.M."/>
            <person name="Gabaldon T."/>
            <person name="Gachon C.M."/>
            <person name="Groisillier A."/>
            <person name="Herve C."/>
            <person name="Jabbari K."/>
            <person name="Katinka M."/>
            <person name="Kloareg B."/>
            <person name="Kowalczyk N."/>
            <person name="Labadie K."/>
            <person name="Leblanc C."/>
            <person name="Lopez P.J."/>
            <person name="McLachlan D.H."/>
            <person name="Meslet-Cladiere L."/>
            <person name="Moustafa A."/>
            <person name="Nehr Z."/>
            <person name="Nyvall Collen P."/>
            <person name="Panaud O."/>
            <person name="Partensky F."/>
            <person name="Poulain J."/>
            <person name="Rensing S.A."/>
            <person name="Rousvoal S."/>
            <person name="Samson G."/>
            <person name="Symeonidi A."/>
            <person name="Weissenbach J."/>
            <person name="Zambounis A."/>
            <person name="Wincker P."/>
            <person name="Boyen C."/>
        </authorList>
    </citation>
    <scope>NUCLEOTIDE SEQUENCE [LARGE SCALE GENOMIC DNA]</scope>
    <source>
        <strain evidence="3">cv. Stackhouse</strain>
    </source>
</reference>
<dbReference type="PANTHER" id="PTHR12461">
    <property type="entry name" value="HYPOXIA-INDUCIBLE FACTOR 1 ALPHA INHIBITOR-RELATED"/>
    <property type="match status" value="1"/>
</dbReference>
<dbReference type="KEGG" id="ccp:CHC_T00002734001"/>
<dbReference type="AlphaFoldDB" id="R7Q8E9"/>
<dbReference type="InterPro" id="IPR041667">
    <property type="entry name" value="Cupin_8"/>
</dbReference>
<dbReference type="Gramene" id="CDF34063">
    <property type="protein sequence ID" value="CDF34063"/>
    <property type="gene ID" value="CHC_T00002734001"/>
</dbReference>
<sequence length="368" mass="40321">MPPTSSLPQAIQSLYDDSRALWLPHRVAEYTTPGSAVPFLRDHVAPSVPCVWRGAASHWPAVGLWGGHDFAHLRRTVGHKEVDVALTPDGRADAVVHALDARGRPFRAFAAPQVERQRVSELLSSLRVGPGAGDEADEAVPYYSAQDSSLTRELGEVACDVDAGTVRFAETAFGGAASATNVWIGDGRSVTTTHADPFENVYAVVSGCKTFELRPPCDAAWLPKPRLRNVRWGRESGRWRTREVEGWTEWVDEEMIDERWGKGVEVEVRAGDLLYLPALWCKLRQKGSGRRGRGCEVLTSVCGVVLRLCDSPSRAADRGNDGRQLVVRDVVRAGVDPSGAVRKAAAVCDGGGRCKRLRRRKRRRRGGK</sequence>
<evidence type="ECO:0000259" key="1">
    <source>
        <dbReference type="Pfam" id="PF13621"/>
    </source>
</evidence>
<name>R7Q8E9_CHOCR</name>
<dbReference type="Proteomes" id="UP000012073">
    <property type="component" value="Unassembled WGS sequence"/>
</dbReference>
<dbReference type="RefSeq" id="XP_005713882.1">
    <property type="nucleotide sequence ID" value="XM_005713825.1"/>
</dbReference>
<protein>
    <recommendedName>
        <fullName evidence="1">Cupin-like domain-containing protein</fullName>
    </recommendedName>
</protein>
<dbReference type="InterPro" id="IPR014710">
    <property type="entry name" value="RmlC-like_jellyroll"/>
</dbReference>
<feature type="domain" description="Cupin-like" evidence="1">
    <location>
        <begin position="39"/>
        <end position="280"/>
    </location>
</feature>
<dbReference type="PANTHER" id="PTHR12461:SF99">
    <property type="entry name" value="BIFUNCTIONAL PEPTIDASE AND (3S)-LYSYL HYDROXYLASE JMJD7"/>
    <property type="match status" value="1"/>
</dbReference>
<evidence type="ECO:0000313" key="3">
    <source>
        <dbReference type="Proteomes" id="UP000012073"/>
    </source>
</evidence>
<dbReference type="PhylomeDB" id="R7Q8E9"/>
<dbReference type="STRING" id="2769.R7Q8E9"/>
<proteinExistence type="predicted"/>
<dbReference type="Gene3D" id="2.60.120.10">
    <property type="entry name" value="Jelly Rolls"/>
    <property type="match status" value="1"/>
</dbReference>
<dbReference type="OrthoDB" id="47172at2759"/>
<evidence type="ECO:0000313" key="2">
    <source>
        <dbReference type="EMBL" id="CDF34063.1"/>
    </source>
</evidence>
<accession>R7Q8E9</accession>
<dbReference type="GeneID" id="17321597"/>
<gene>
    <name evidence="2" type="ORF">CHC_T00002734001</name>
</gene>
<dbReference type="EMBL" id="HG001671">
    <property type="protein sequence ID" value="CDF34063.1"/>
    <property type="molecule type" value="Genomic_DNA"/>
</dbReference>
<dbReference type="Pfam" id="PF13621">
    <property type="entry name" value="Cupin_8"/>
    <property type="match status" value="1"/>
</dbReference>
<keyword evidence="3" id="KW-1185">Reference proteome</keyword>